<evidence type="ECO:0000256" key="6">
    <source>
        <dbReference type="ARBA" id="ARBA00022946"/>
    </source>
</evidence>
<evidence type="ECO:0000313" key="15">
    <source>
        <dbReference type="Proteomes" id="UP001054902"/>
    </source>
</evidence>
<evidence type="ECO:0000256" key="9">
    <source>
        <dbReference type="ARBA" id="ARBA00024059"/>
    </source>
</evidence>
<evidence type="ECO:0000256" key="3">
    <source>
        <dbReference type="ARBA" id="ARBA00022528"/>
    </source>
</evidence>
<dbReference type="EMBL" id="BLLK01000047">
    <property type="protein sequence ID" value="GFH55180.1"/>
    <property type="molecule type" value="Genomic_DNA"/>
</dbReference>
<evidence type="ECO:0000256" key="5">
    <source>
        <dbReference type="ARBA" id="ARBA00022857"/>
    </source>
</evidence>
<protein>
    <recommendedName>
        <fullName evidence="10">Divinyl chlorophyllide a 8-vinyl-reductase, chloroplastic</fullName>
        <ecNumber evidence="9">1.3.1.75</ecNumber>
    </recommendedName>
</protein>
<comment type="caution">
    <text evidence="14">The sequence shown here is derived from an EMBL/GenBank/DDBJ whole genome shotgun (WGS) entry which is preliminary data.</text>
</comment>
<dbReference type="PANTHER" id="PTHR47378">
    <property type="entry name" value="DIVINYL CHLOROPHYLLIDE A 8-VINYL-REDUCTASE, CHLOROPLASTIC"/>
    <property type="match status" value="1"/>
</dbReference>
<proteinExistence type="predicted"/>
<evidence type="ECO:0000256" key="12">
    <source>
        <dbReference type="SAM" id="SignalP"/>
    </source>
</evidence>
<keyword evidence="8" id="KW-0149">Chlorophyll biosynthesis</keyword>
<evidence type="ECO:0000256" key="2">
    <source>
        <dbReference type="ARBA" id="ARBA00005173"/>
    </source>
</evidence>
<comment type="subcellular location">
    <subcellularLocation>
        <location evidence="1">Plastid</location>
        <location evidence="1">Chloroplast</location>
    </subcellularLocation>
</comment>
<name>A0AAD3D286_9STRA</name>
<keyword evidence="15" id="KW-1185">Reference proteome</keyword>
<comment type="catalytic activity">
    <reaction evidence="11">
        <text>protochlorophyllide a + NADP(+) = 3,8-divinyl protochlorophyllide a + NADPH + H(+)</text>
        <dbReference type="Rhea" id="RHEA:48884"/>
        <dbReference type="ChEBI" id="CHEBI:15378"/>
        <dbReference type="ChEBI" id="CHEBI:57783"/>
        <dbReference type="ChEBI" id="CHEBI:58349"/>
        <dbReference type="ChEBI" id="CHEBI:58632"/>
        <dbReference type="ChEBI" id="CHEBI:83350"/>
        <dbReference type="EC" id="1.3.1.75"/>
    </reaction>
</comment>
<reference evidence="14 15" key="1">
    <citation type="journal article" date="2021" name="Sci. Rep.">
        <title>The genome of the diatom Chaetoceros tenuissimus carries an ancient integrated fragment of an extant virus.</title>
        <authorList>
            <person name="Hongo Y."/>
            <person name="Kimura K."/>
            <person name="Takaki Y."/>
            <person name="Yoshida Y."/>
            <person name="Baba S."/>
            <person name="Kobayashi G."/>
            <person name="Nagasaki K."/>
            <person name="Hano T."/>
            <person name="Tomaru Y."/>
        </authorList>
    </citation>
    <scope>NUCLEOTIDE SEQUENCE [LARGE SCALE GENOMIC DNA]</scope>
    <source>
        <strain evidence="14 15">NIES-3715</strain>
    </source>
</reference>
<evidence type="ECO:0000259" key="13">
    <source>
        <dbReference type="Pfam" id="PF13460"/>
    </source>
</evidence>
<dbReference type="InterPro" id="IPR016040">
    <property type="entry name" value="NAD(P)-bd_dom"/>
</dbReference>
<accession>A0AAD3D286</accession>
<dbReference type="CDD" id="cd05243">
    <property type="entry name" value="SDR_a5"/>
    <property type="match status" value="1"/>
</dbReference>
<organism evidence="14 15">
    <name type="scientific">Chaetoceros tenuissimus</name>
    <dbReference type="NCBI Taxonomy" id="426638"/>
    <lineage>
        <taxon>Eukaryota</taxon>
        <taxon>Sar</taxon>
        <taxon>Stramenopiles</taxon>
        <taxon>Ochrophyta</taxon>
        <taxon>Bacillariophyta</taxon>
        <taxon>Coscinodiscophyceae</taxon>
        <taxon>Chaetocerotophycidae</taxon>
        <taxon>Chaetocerotales</taxon>
        <taxon>Chaetocerotaceae</taxon>
        <taxon>Chaetoceros</taxon>
    </lineage>
</organism>
<keyword evidence="12" id="KW-0732">Signal</keyword>
<dbReference type="Proteomes" id="UP001054902">
    <property type="component" value="Unassembled WGS sequence"/>
</dbReference>
<keyword evidence="5" id="KW-0521">NADP</keyword>
<feature type="domain" description="NAD(P)-binding" evidence="13">
    <location>
        <begin position="61"/>
        <end position="264"/>
    </location>
</feature>
<dbReference type="PANTHER" id="PTHR47378:SF1">
    <property type="entry name" value="DIVINYL CHLOROPHYLLIDE A 8-VINYL-REDUCTASE, CHLOROPLASTIC"/>
    <property type="match status" value="1"/>
</dbReference>
<evidence type="ECO:0000256" key="8">
    <source>
        <dbReference type="ARBA" id="ARBA00023171"/>
    </source>
</evidence>
<evidence type="ECO:0000256" key="10">
    <source>
        <dbReference type="ARBA" id="ARBA00024089"/>
    </source>
</evidence>
<keyword evidence="4" id="KW-0934">Plastid</keyword>
<dbReference type="GO" id="GO:0033728">
    <property type="term" value="F:3,8-divinyl protochlorophyllide a 8-vinyl-reductase (NADPH) activity"/>
    <property type="evidence" value="ECO:0007669"/>
    <property type="project" value="UniProtKB-EC"/>
</dbReference>
<evidence type="ECO:0000256" key="1">
    <source>
        <dbReference type="ARBA" id="ARBA00004229"/>
    </source>
</evidence>
<dbReference type="InterPro" id="IPR036291">
    <property type="entry name" value="NAD(P)-bd_dom_sf"/>
</dbReference>
<dbReference type="InterPro" id="IPR044201">
    <property type="entry name" value="DVR-like"/>
</dbReference>
<evidence type="ECO:0000313" key="14">
    <source>
        <dbReference type="EMBL" id="GFH55180.1"/>
    </source>
</evidence>
<dbReference type="GO" id="GO:0009507">
    <property type="term" value="C:chloroplast"/>
    <property type="evidence" value="ECO:0007669"/>
    <property type="project" value="UniProtKB-SubCell"/>
</dbReference>
<sequence length="400" mass="44201">MIRILTAILLTSSLVAGFTTPSTRISTSTSSTQLHIFGDLFKSFEAAVEQPKSSKTNIIAGATGYIGKSTVRESVRQGYNTIALVRDLEKVENAQGQALYGQFFEGATVVECDVCDVEALTKTLAKIAEENNGIESIVSCLASRSGIKKDAYAIDYQATLNCLDAGRDPSVKARHFVLLSAYCVKKPLLQFQKAKLKFEAALRKQEDMTWSIVRPTAFFKSVSGQLEVIQSGAPFVMFGDGEITRCNPIAEADLATYLIDCITDKSRENKILDLGGPDEPLTMQKQGEMLYKAVGKEPNFFYAPTWLFDVIIDSLQWVADTFNSEKFENAAETGRIGKYYAVEDMLTTDPNEKFGTMTLQEHYDKIAVEGQEYDPYTTMFAKAPPAEEAKKEEEKEAISA</sequence>
<dbReference type="Gene3D" id="3.40.50.720">
    <property type="entry name" value="NAD(P)-binding Rossmann-like Domain"/>
    <property type="match status" value="1"/>
</dbReference>
<keyword evidence="6" id="KW-0809">Transit peptide</keyword>
<evidence type="ECO:0000256" key="11">
    <source>
        <dbReference type="ARBA" id="ARBA00049498"/>
    </source>
</evidence>
<evidence type="ECO:0000256" key="7">
    <source>
        <dbReference type="ARBA" id="ARBA00023002"/>
    </source>
</evidence>
<keyword evidence="3" id="KW-0150">Chloroplast</keyword>
<feature type="signal peptide" evidence="12">
    <location>
        <begin position="1"/>
        <end position="17"/>
    </location>
</feature>
<dbReference type="Pfam" id="PF13460">
    <property type="entry name" value="NAD_binding_10"/>
    <property type="match status" value="1"/>
</dbReference>
<comment type="pathway">
    <text evidence="2">Porphyrin-containing compound metabolism; chlorophyll biosynthesis.</text>
</comment>
<dbReference type="SUPFAM" id="SSF51735">
    <property type="entry name" value="NAD(P)-binding Rossmann-fold domains"/>
    <property type="match status" value="1"/>
</dbReference>
<dbReference type="AlphaFoldDB" id="A0AAD3D286"/>
<feature type="chain" id="PRO_5042248509" description="Divinyl chlorophyllide a 8-vinyl-reductase, chloroplastic" evidence="12">
    <location>
        <begin position="18"/>
        <end position="400"/>
    </location>
</feature>
<gene>
    <name evidence="14" type="ORF">CTEN210_11656</name>
</gene>
<evidence type="ECO:0000256" key="4">
    <source>
        <dbReference type="ARBA" id="ARBA00022640"/>
    </source>
</evidence>
<dbReference type="GO" id="GO:0015995">
    <property type="term" value="P:chlorophyll biosynthetic process"/>
    <property type="evidence" value="ECO:0007669"/>
    <property type="project" value="UniProtKB-KW"/>
</dbReference>
<keyword evidence="7" id="KW-0560">Oxidoreductase</keyword>
<dbReference type="EC" id="1.3.1.75" evidence="9"/>